<dbReference type="PANTHER" id="PTHR30349">
    <property type="entry name" value="PHAGE INTEGRASE-RELATED"/>
    <property type="match status" value="1"/>
</dbReference>
<comment type="similarity">
    <text evidence="1">Belongs to the 'phage' integrase family.</text>
</comment>
<dbReference type="CDD" id="cd00397">
    <property type="entry name" value="DNA_BRE_C"/>
    <property type="match status" value="1"/>
</dbReference>
<evidence type="ECO:0000256" key="3">
    <source>
        <dbReference type="ARBA" id="ARBA00023125"/>
    </source>
</evidence>
<organism evidence="6 7">
    <name type="scientific">Altererythrobacter lutimaris</name>
    <dbReference type="NCBI Taxonomy" id="2743979"/>
    <lineage>
        <taxon>Bacteria</taxon>
        <taxon>Pseudomonadati</taxon>
        <taxon>Pseudomonadota</taxon>
        <taxon>Alphaproteobacteria</taxon>
        <taxon>Sphingomonadales</taxon>
        <taxon>Erythrobacteraceae</taxon>
        <taxon>Altererythrobacter</taxon>
    </lineage>
</organism>
<comment type="caution">
    <text evidence="6">The sequence shown here is derived from an EMBL/GenBank/DDBJ whole genome shotgun (WGS) entry which is preliminary data.</text>
</comment>
<keyword evidence="2" id="KW-0229">DNA integration</keyword>
<dbReference type="Proteomes" id="UP000546031">
    <property type="component" value="Unassembled WGS sequence"/>
</dbReference>
<dbReference type="Gene3D" id="1.10.443.10">
    <property type="entry name" value="Intergrase catalytic core"/>
    <property type="match status" value="1"/>
</dbReference>
<dbReference type="PROSITE" id="PS51898">
    <property type="entry name" value="TYR_RECOMBINASE"/>
    <property type="match status" value="1"/>
</dbReference>
<dbReference type="InterPro" id="IPR013762">
    <property type="entry name" value="Integrase-like_cat_sf"/>
</dbReference>
<dbReference type="InterPro" id="IPR002104">
    <property type="entry name" value="Integrase_catalytic"/>
</dbReference>
<dbReference type="InterPro" id="IPR050090">
    <property type="entry name" value="Tyrosine_recombinase_XerCD"/>
</dbReference>
<keyword evidence="7" id="KW-1185">Reference proteome</keyword>
<dbReference type="GO" id="GO:0003677">
    <property type="term" value="F:DNA binding"/>
    <property type="evidence" value="ECO:0007669"/>
    <property type="project" value="UniProtKB-KW"/>
</dbReference>
<dbReference type="GO" id="GO:0006310">
    <property type="term" value="P:DNA recombination"/>
    <property type="evidence" value="ECO:0007669"/>
    <property type="project" value="UniProtKB-KW"/>
</dbReference>
<sequence>MAKHNAANERVKRDYFAFLREAKGRDTTTIDRVAQSLAKFEASNRHKDFKRFHKEQAVAFKKRLGEAINAKSGERLSKATVQSTLRDLKSFFEWLSREPGFRSHMSYSDADYFNLSEKDTAIARARREKRVPSLEQVRKVLDTMPAATVLERRDRALLAFAAITGARVNALASFRLEHIDIEGGFVEQDARTVRTKFAKTFRTYFMPVCEGALEIVVGWIRELREVELWGPADPLFPATAMGLGDDGAFQPTGLARDGWASTGPVREVFRKAFEAAGLPYYNPHTFRDMLVRHAMAMDLSVMEMKAWSQNLGHSDLMTTFTSYGRVSTYEQGELIRAAGNSDRDEMDDRALMRALQRRLGKAV</sequence>
<dbReference type="RefSeq" id="WP_176273142.1">
    <property type="nucleotide sequence ID" value="NZ_JABWTA010000001.1"/>
</dbReference>
<dbReference type="GO" id="GO:0015074">
    <property type="term" value="P:DNA integration"/>
    <property type="evidence" value="ECO:0007669"/>
    <property type="project" value="UniProtKB-KW"/>
</dbReference>
<dbReference type="PANTHER" id="PTHR30349:SF41">
    <property type="entry name" value="INTEGRASE_RECOMBINASE PROTEIN MJ0367-RELATED"/>
    <property type="match status" value="1"/>
</dbReference>
<protein>
    <submittedName>
        <fullName evidence="6">Site-specific integrase</fullName>
    </submittedName>
</protein>
<name>A0A850HDS7_9SPHN</name>
<reference evidence="6 7" key="1">
    <citation type="submission" date="2020-06" db="EMBL/GenBank/DDBJ databases">
        <title>Altererythrobacter lutimaris sp. nov., a marine bacterium isolated from a tidal flat.</title>
        <authorList>
            <person name="Kim D."/>
            <person name="Yoo Y."/>
            <person name="Kim J.-J."/>
        </authorList>
    </citation>
    <scope>NUCLEOTIDE SEQUENCE [LARGE SCALE GENOMIC DNA]</scope>
    <source>
        <strain evidence="6 7">JGD-16</strain>
    </source>
</reference>
<evidence type="ECO:0000256" key="1">
    <source>
        <dbReference type="ARBA" id="ARBA00008857"/>
    </source>
</evidence>
<dbReference type="SUPFAM" id="SSF56349">
    <property type="entry name" value="DNA breaking-rejoining enzymes"/>
    <property type="match status" value="1"/>
</dbReference>
<evidence type="ECO:0000313" key="7">
    <source>
        <dbReference type="Proteomes" id="UP000546031"/>
    </source>
</evidence>
<evidence type="ECO:0000259" key="5">
    <source>
        <dbReference type="PROSITE" id="PS51898"/>
    </source>
</evidence>
<dbReference type="InterPro" id="IPR011010">
    <property type="entry name" value="DNA_brk_join_enz"/>
</dbReference>
<evidence type="ECO:0000313" key="6">
    <source>
        <dbReference type="EMBL" id="NVE94918.1"/>
    </source>
</evidence>
<gene>
    <name evidence="6" type="ORF">HUO12_08425</name>
</gene>
<keyword evidence="3" id="KW-0238">DNA-binding</keyword>
<keyword evidence="4" id="KW-0233">DNA recombination</keyword>
<dbReference type="EMBL" id="JABWTA010000001">
    <property type="protein sequence ID" value="NVE94918.1"/>
    <property type="molecule type" value="Genomic_DNA"/>
</dbReference>
<feature type="domain" description="Tyr recombinase" evidence="5">
    <location>
        <begin position="127"/>
        <end position="336"/>
    </location>
</feature>
<accession>A0A850HDS7</accession>
<dbReference type="Pfam" id="PF00589">
    <property type="entry name" value="Phage_integrase"/>
    <property type="match status" value="1"/>
</dbReference>
<proteinExistence type="inferred from homology"/>
<evidence type="ECO:0000256" key="4">
    <source>
        <dbReference type="ARBA" id="ARBA00023172"/>
    </source>
</evidence>
<dbReference type="AlphaFoldDB" id="A0A850HDS7"/>
<evidence type="ECO:0000256" key="2">
    <source>
        <dbReference type="ARBA" id="ARBA00022908"/>
    </source>
</evidence>